<feature type="compositionally biased region" description="Basic and acidic residues" evidence="1">
    <location>
        <begin position="197"/>
        <end position="208"/>
    </location>
</feature>
<feature type="compositionally biased region" description="Polar residues" evidence="1">
    <location>
        <begin position="792"/>
        <end position="817"/>
    </location>
</feature>
<feature type="region of interest" description="Disordered" evidence="1">
    <location>
        <begin position="309"/>
        <end position="329"/>
    </location>
</feature>
<feature type="region of interest" description="Disordered" evidence="1">
    <location>
        <begin position="189"/>
        <end position="208"/>
    </location>
</feature>
<accession>A0A388LSF9</accession>
<dbReference type="Gramene" id="GBG85185">
    <property type="protein sequence ID" value="GBG85185"/>
    <property type="gene ID" value="CBR_g39750"/>
</dbReference>
<dbReference type="PANTHER" id="PTHR34210">
    <property type="entry name" value="OS01G0252900 PROTEIN"/>
    <property type="match status" value="1"/>
</dbReference>
<dbReference type="PANTHER" id="PTHR34210:SF3">
    <property type="entry name" value="CCHC-TYPE DOMAIN-CONTAINING PROTEIN"/>
    <property type="match status" value="1"/>
</dbReference>
<sequence length="1291" mass="140672">MRGLEKESGCKLQLEELASDGSFNVRVTGPNRMVVLKGKEVIKNFVNKIMEEGSGKRRMDGVVGDDNDRRASNDAHGSRRDGGDGDLRSADVDNHGGGWDESWRSWAGSSVGNSNPESRGLGPGGPCDSMLGSGPRGEVGSVLRGELGGSPRREPGSGIRGDSLLGPYGNYGDRGYSYDKGSPGRRAGCYAGPYSGHEGEGSWRKPERPPQTLEELEQLFLQETIDLTRTPNVEEETEIARHREETFRIREISKWFATANLQAAAVPRALEVCRHMAHNQSMLRGPQVPHQLLKSPQLVCVRRVPQSLLGSQNGAQGPQNGSQGPQRGPKTLLEYVTLHQFAQLTKVRDADSAASRSAELSRGWGDPAPNRNTLDSQKDKQGERLGGEKESVEERSKETDVEEPCVKDLKTDTAKLNLCEEKVQGAGTGETCISIEDRSGDAAGDGLVAECDMRTGGSQNGTVEPANEDSNVAIDTAAVRSCVATARVRILNGHDQAKPTAVEADPNTRRECGWNDLMPPSEYLVCHNGNCVSVGKPQQGSPPNGANNTPVQSTNFKKPTKGKRTHLMMGKSIAIQQAKASLRLRDLGLQAEARKDCAVPPSSSENGNRHEHEASSSDCEIEHDRMTSQICPGTGRNGIRKKRRMVTNQKLVPPALDGNHSLDLCRNREKQSDSAKLNGKVEPEICRRPKRERSAPYWLAQFHHVEVPGAVTPAFPKDEVKKTPSTSHIAPVITRPRNGSGSDKVCSIVGSWKQGMTAKQASRKGRFDTDEKVGAELANEHEDCRIGGKTTVDMSRSPLQPVETMQRNGQLEGGSTSSEEKDKQMEKEKERGVKHPSKADGKDKPDGGSREGIGPKAGKTSRQKKGGNGKPAGPGLSVACPRRETSPVGHENEDSPKAVCLARVTSSCEFAEAQLNSQSPSSSMSPVHVKEWERLADWEQLPSPAVSPRAARLIMSPFSLSGRSPSPTRTRSRSVSRSRSRSSSPSPSLLPSLAAAVLTTQTHGRGRTSQPLYAVKHLHSKMKQEMEAKAKARLAKANPRGCPVQMAALTPDDPMLTTVDSQQEVVDNPTEEVAMVHDHYPDVQPTTLPIPAFRPVLRQKQTPRGGKGTDRLKVHDEARPAVAASPTVRVVQQVEEQDPTVLHLFPTVQEMQRQNMNGGDAMRAQLMGGQASAGVENVEVEEEERSGLEVCSDTCSRDALGSWERVGLYGQTKEGTPNIETKEMEGRIQQAEHDDRDECDDQGNDKVRPADESRANVRRLRYATFKGCMCCEYAYWDKRKCRRIAGKDNRP</sequence>
<reference evidence="2 3" key="1">
    <citation type="journal article" date="2018" name="Cell">
        <title>The Chara Genome: Secondary Complexity and Implications for Plant Terrestrialization.</title>
        <authorList>
            <person name="Nishiyama T."/>
            <person name="Sakayama H."/>
            <person name="Vries J.D."/>
            <person name="Buschmann H."/>
            <person name="Saint-Marcoux D."/>
            <person name="Ullrich K.K."/>
            <person name="Haas F.B."/>
            <person name="Vanderstraeten L."/>
            <person name="Becker D."/>
            <person name="Lang D."/>
            <person name="Vosolsobe S."/>
            <person name="Rombauts S."/>
            <person name="Wilhelmsson P.K.I."/>
            <person name="Janitza P."/>
            <person name="Kern R."/>
            <person name="Heyl A."/>
            <person name="Rumpler F."/>
            <person name="Villalobos L.I.A.C."/>
            <person name="Clay J.M."/>
            <person name="Skokan R."/>
            <person name="Toyoda A."/>
            <person name="Suzuki Y."/>
            <person name="Kagoshima H."/>
            <person name="Schijlen E."/>
            <person name="Tajeshwar N."/>
            <person name="Catarino B."/>
            <person name="Hetherington A.J."/>
            <person name="Saltykova A."/>
            <person name="Bonnot C."/>
            <person name="Breuninger H."/>
            <person name="Symeonidi A."/>
            <person name="Radhakrishnan G.V."/>
            <person name="Van Nieuwerburgh F."/>
            <person name="Deforce D."/>
            <person name="Chang C."/>
            <person name="Karol K.G."/>
            <person name="Hedrich R."/>
            <person name="Ulvskov P."/>
            <person name="Glockner G."/>
            <person name="Delwiche C.F."/>
            <person name="Petrasek J."/>
            <person name="Van de Peer Y."/>
            <person name="Friml J."/>
            <person name="Beilby M."/>
            <person name="Dolan L."/>
            <person name="Kohara Y."/>
            <person name="Sugano S."/>
            <person name="Fujiyama A."/>
            <person name="Delaux P.-M."/>
            <person name="Quint M."/>
            <person name="TheiBen G."/>
            <person name="Hagemann M."/>
            <person name="Harholt J."/>
            <person name="Dunand C."/>
            <person name="Zachgo S."/>
            <person name="Langdale J."/>
            <person name="Maumus F."/>
            <person name="Straeten D.V.D."/>
            <person name="Gould S.B."/>
            <person name="Rensing S.A."/>
        </authorList>
    </citation>
    <scope>NUCLEOTIDE SEQUENCE [LARGE SCALE GENOMIC DNA]</scope>
    <source>
        <strain evidence="2 3">S276</strain>
    </source>
</reference>
<evidence type="ECO:0000256" key="1">
    <source>
        <dbReference type="SAM" id="MobiDB-lite"/>
    </source>
</evidence>
<feature type="compositionally biased region" description="Polar residues" evidence="1">
    <location>
        <begin position="536"/>
        <end position="557"/>
    </location>
</feature>
<feature type="compositionally biased region" description="Polar residues" evidence="1">
    <location>
        <begin position="309"/>
        <end position="325"/>
    </location>
</feature>
<name>A0A388LSF9_CHABU</name>
<feature type="compositionally biased region" description="Basic and acidic residues" evidence="1">
    <location>
        <begin position="376"/>
        <end position="404"/>
    </location>
</feature>
<feature type="region of interest" description="Disordered" evidence="1">
    <location>
        <begin position="358"/>
        <end position="404"/>
    </location>
</feature>
<organism evidence="2 3">
    <name type="scientific">Chara braunii</name>
    <name type="common">Braun's stonewort</name>
    <dbReference type="NCBI Taxonomy" id="69332"/>
    <lineage>
        <taxon>Eukaryota</taxon>
        <taxon>Viridiplantae</taxon>
        <taxon>Streptophyta</taxon>
        <taxon>Charophyceae</taxon>
        <taxon>Charales</taxon>
        <taxon>Characeae</taxon>
        <taxon>Chara</taxon>
    </lineage>
</organism>
<feature type="region of interest" description="Disordered" evidence="1">
    <location>
        <begin position="536"/>
        <end position="565"/>
    </location>
</feature>
<proteinExistence type="predicted"/>
<gene>
    <name evidence="2" type="ORF">CBR_g39750</name>
</gene>
<feature type="compositionally biased region" description="Basic and acidic residues" evidence="1">
    <location>
        <begin position="1226"/>
        <end position="1236"/>
    </location>
</feature>
<feature type="region of interest" description="Disordered" evidence="1">
    <location>
        <begin position="957"/>
        <end position="991"/>
    </location>
</feature>
<feature type="region of interest" description="Disordered" evidence="1">
    <location>
        <begin position="778"/>
        <end position="897"/>
    </location>
</feature>
<feature type="compositionally biased region" description="Polar residues" evidence="1">
    <location>
        <begin position="107"/>
        <end position="117"/>
    </location>
</feature>
<evidence type="ECO:0000313" key="3">
    <source>
        <dbReference type="Proteomes" id="UP000265515"/>
    </source>
</evidence>
<feature type="region of interest" description="Disordered" evidence="1">
    <location>
        <begin position="55"/>
        <end position="166"/>
    </location>
</feature>
<evidence type="ECO:0000313" key="2">
    <source>
        <dbReference type="EMBL" id="GBG85185.1"/>
    </source>
</evidence>
<comment type="caution">
    <text evidence="2">The sequence shown here is derived from an EMBL/GenBank/DDBJ whole genome shotgun (WGS) entry which is preliminary data.</text>
</comment>
<feature type="region of interest" description="Disordered" evidence="1">
    <location>
        <begin position="1226"/>
        <end position="1252"/>
    </location>
</feature>
<dbReference type="EMBL" id="BFEA01000508">
    <property type="protein sequence ID" value="GBG85185.1"/>
    <property type="molecule type" value="Genomic_DNA"/>
</dbReference>
<protein>
    <submittedName>
        <fullName evidence="2">Uncharacterized protein</fullName>
    </submittedName>
</protein>
<feature type="region of interest" description="Disordered" evidence="1">
    <location>
        <begin position="719"/>
        <end position="743"/>
    </location>
</feature>
<feature type="region of interest" description="Disordered" evidence="1">
    <location>
        <begin position="595"/>
        <end position="621"/>
    </location>
</feature>
<feature type="compositionally biased region" description="Basic and acidic residues" evidence="1">
    <location>
        <begin position="881"/>
        <end position="896"/>
    </location>
</feature>
<feature type="compositionally biased region" description="Basic and acidic residues" evidence="1">
    <location>
        <begin position="607"/>
        <end position="621"/>
    </location>
</feature>
<feature type="compositionally biased region" description="Basic and acidic residues" evidence="1">
    <location>
        <begin position="55"/>
        <end position="94"/>
    </location>
</feature>
<feature type="compositionally biased region" description="Basic residues" evidence="1">
    <location>
        <begin position="970"/>
        <end position="980"/>
    </location>
</feature>
<feature type="compositionally biased region" description="Basic and acidic residues" evidence="1">
    <location>
        <begin position="818"/>
        <end position="849"/>
    </location>
</feature>
<keyword evidence="3" id="KW-1185">Reference proteome</keyword>
<feature type="compositionally biased region" description="Low complexity" evidence="1">
    <location>
        <begin position="981"/>
        <end position="991"/>
    </location>
</feature>
<dbReference type="Proteomes" id="UP000265515">
    <property type="component" value="Unassembled WGS sequence"/>
</dbReference>
<feature type="compositionally biased region" description="Basic and acidic residues" evidence="1">
    <location>
        <begin position="1243"/>
        <end position="1252"/>
    </location>
</feature>
<feature type="compositionally biased region" description="Low complexity" evidence="1">
    <location>
        <begin position="959"/>
        <end position="969"/>
    </location>
</feature>